<gene>
    <name evidence="2" type="ORF">Llan_1077</name>
</gene>
<dbReference type="PATRIC" id="fig|45067.4.peg.1127"/>
<sequence length="79" mass="8690">MKMLLPMLLTICGMSVYTSYASPLVDSKPAELTGFVFIDTGALIEGEDSAFHVLLRPELASDSEFAPAPAYEENFWDEV</sequence>
<name>A0A0W0VRL9_9GAMM</name>
<protein>
    <submittedName>
        <fullName evidence="2">Uncharacterized protein</fullName>
    </submittedName>
</protein>
<evidence type="ECO:0000256" key="1">
    <source>
        <dbReference type="SAM" id="SignalP"/>
    </source>
</evidence>
<keyword evidence="1" id="KW-0732">Signal</keyword>
<keyword evidence="3" id="KW-1185">Reference proteome</keyword>
<accession>A0A0W0VRL9</accession>
<feature type="chain" id="PRO_5006915031" evidence="1">
    <location>
        <begin position="22"/>
        <end position="79"/>
    </location>
</feature>
<dbReference type="Proteomes" id="UP000054869">
    <property type="component" value="Unassembled WGS sequence"/>
</dbReference>
<dbReference type="RefSeq" id="WP_028374200.1">
    <property type="nucleotide sequence ID" value="NZ_CAAAJD010000013.1"/>
</dbReference>
<dbReference type="EMBL" id="LNYI01000021">
    <property type="protein sequence ID" value="KTD22836.1"/>
    <property type="molecule type" value="Genomic_DNA"/>
</dbReference>
<dbReference type="AlphaFoldDB" id="A0A0W0VRL9"/>
<feature type="signal peptide" evidence="1">
    <location>
        <begin position="1"/>
        <end position="21"/>
    </location>
</feature>
<reference evidence="2 3" key="1">
    <citation type="submission" date="2015-11" db="EMBL/GenBank/DDBJ databases">
        <title>Genomic analysis of 38 Legionella species identifies large and diverse effector repertoires.</title>
        <authorList>
            <person name="Burstein D."/>
            <person name="Amaro F."/>
            <person name="Zusman T."/>
            <person name="Lifshitz Z."/>
            <person name="Cohen O."/>
            <person name="Gilbert J.A."/>
            <person name="Pupko T."/>
            <person name="Shuman H.A."/>
            <person name="Segal G."/>
        </authorList>
    </citation>
    <scope>NUCLEOTIDE SEQUENCE [LARGE SCALE GENOMIC DNA]</scope>
    <source>
        <strain evidence="2 3">ATCC 49751</strain>
    </source>
</reference>
<evidence type="ECO:0000313" key="2">
    <source>
        <dbReference type="EMBL" id="KTD22836.1"/>
    </source>
</evidence>
<proteinExistence type="predicted"/>
<comment type="caution">
    <text evidence="2">The sequence shown here is derived from an EMBL/GenBank/DDBJ whole genome shotgun (WGS) entry which is preliminary data.</text>
</comment>
<evidence type="ECO:0000313" key="3">
    <source>
        <dbReference type="Proteomes" id="UP000054869"/>
    </source>
</evidence>
<organism evidence="2 3">
    <name type="scientific">Legionella lansingensis</name>
    <dbReference type="NCBI Taxonomy" id="45067"/>
    <lineage>
        <taxon>Bacteria</taxon>
        <taxon>Pseudomonadati</taxon>
        <taxon>Pseudomonadota</taxon>
        <taxon>Gammaproteobacteria</taxon>
        <taxon>Legionellales</taxon>
        <taxon>Legionellaceae</taxon>
        <taxon>Legionella</taxon>
    </lineage>
</organism>